<feature type="domain" description="DUF4214" evidence="2">
    <location>
        <begin position="61"/>
        <end position="109"/>
    </location>
</feature>
<feature type="compositionally biased region" description="Pro residues" evidence="1">
    <location>
        <begin position="229"/>
        <end position="254"/>
    </location>
</feature>
<organism evidence="3 4">
    <name type="scientific">Campylobacter rectus</name>
    <name type="common">Wolinella recta</name>
    <dbReference type="NCBI Taxonomy" id="203"/>
    <lineage>
        <taxon>Bacteria</taxon>
        <taxon>Pseudomonadati</taxon>
        <taxon>Campylobacterota</taxon>
        <taxon>Epsilonproteobacteria</taxon>
        <taxon>Campylobacterales</taxon>
        <taxon>Campylobacteraceae</taxon>
        <taxon>Campylobacter</taxon>
    </lineage>
</organism>
<evidence type="ECO:0000256" key="1">
    <source>
        <dbReference type="SAM" id="MobiDB-lite"/>
    </source>
</evidence>
<reference evidence="3 4" key="1">
    <citation type="submission" date="2016-07" db="EMBL/GenBank/DDBJ databases">
        <title>Comparative genomics of the Campylobacter concisus group.</title>
        <authorList>
            <person name="Miller W.G."/>
            <person name="Yee E."/>
            <person name="Chapman M.H."/>
            <person name="Huynh S."/>
            <person name="Bono J.L."/>
            <person name="On S.L.W."/>
            <person name="StLeger J."/>
            <person name="Foster G."/>
            <person name="Parker C.T."/>
        </authorList>
    </citation>
    <scope>NUCLEOTIDE SEQUENCE [LARGE SCALE GENOMIC DNA]</scope>
    <source>
        <strain evidence="3 4">ATCC 33238</strain>
    </source>
</reference>
<name>A0A6G5QPM2_CAMRE</name>
<dbReference type="InterPro" id="IPR025282">
    <property type="entry name" value="DUF4214"/>
</dbReference>
<protein>
    <recommendedName>
        <fullName evidence="2">DUF4214 domain-containing protein</fullName>
    </recommendedName>
</protein>
<proteinExistence type="predicted"/>
<evidence type="ECO:0000313" key="4">
    <source>
        <dbReference type="Proteomes" id="UP000502377"/>
    </source>
</evidence>
<gene>
    <name evidence="3" type="ORF">CRECT_1892</name>
</gene>
<sequence length="862" mass="94197">MSLTQSQISSLYVALFGRASEGAGNKYWQEVSKTQKLNMFDTANAMLKTTPAKEFFGDSINTNDKFIEHIYANVFGKGTGIDKEGKAFWIEKLNSGIDKGTIAVEMLKAALDPKYASSKDPATKAAHELLTNKIMASNIVADSIENVPQSTDIKKVLKSFIDINNALTPTAKKEDIKKAIENNKSNLNIDIAKLDKSLQDNNKVKILSSLTGKSEEEIKDALPKEPEQPKPQPQPEQPKPNPEPEQPKPNPQPEQPKIEKISDSDGFVKLFDKNSQTSIKIAGVDTVYEKDGKYYTDENAQNPLAITSKNDNTNTVNIEAVKFGNDGIFKFNTPKASQSKAEIENLALNELVSNSLKGDSLKIGNTTYNFYDKNKIDSIVSADDFKFEKGFGKAGNLTLEKAKNITKEKFLAGEVADDQIFDANKITIDKITYIFGNDGSTVRAVTGNTTFEKIKEIFKYPVTNKFGTGAIVSIKGEPVLNKVQFDEVIGANADKFNNYVIRKLQVSADELSSINDKKVIWKIKQNSVELTDTQPLTNAQLKALTAKPTINTDLAGDDTIARTIKAGSINKAEKMNVEKYYDIFTKDASATSEGSFLSKIADNTLKIEDSATNISKIITDTFKASTLAAKVMSLKASDTGVIDINLIHLKSITPEKLSAEDTINVKTNKLSNITAYKNLLFSEKVDTIELAATETMNLTLAEYGQISSKIKAGGKVKVSDVAGNVEAKDLNETFVIKAGTSDLQLNNFSSSDKINFKALESSITGAGNLALTETSTETLTTGKVYKIDSDKEFNAENFFGAGKAFTAVSGNEKAIVLVKNNNIYKIYHINNNEDGTLTGEEIKLIGTVNSSAEFTADNFDFS</sequence>
<dbReference type="Pfam" id="PF13946">
    <property type="entry name" value="DUF4214"/>
    <property type="match status" value="1"/>
</dbReference>
<dbReference type="RefSeq" id="WP_004318608.1">
    <property type="nucleotide sequence ID" value="NZ_CP012543.1"/>
</dbReference>
<dbReference type="EMBL" id="CP012543">
    <property type="protein sequence ID" value="QCD47512.1"/>
    <property type="molecule type" value="Genomic_DNA"/>
</dbReference>
<evidence type="ECO:0000313" key="3">
    <source>
        <dbReference type="EMBL" id="QCD47512.1"/>
    </source>
</evidence>
<dbReference type="AlphaFoldDB" id="A0A6G5QPM2"/>
<dbReference type="Proteomes" id="UP000502377">
    <property type="component" value="Chromosome"/>
</dbReference>
<accession>A0A6G5QPM2</accession>
<evidence type="ECO:0000259" key="2">
    <source>
        <dbReference type="Pfam" id="PF13946"/>
    </source>
</evidence>
<feature type="region of interest" description="Disordered" evidence="1">
    <location>
        <begin position="221"/>
        <end position="259"/>
    </location>
</feature>
<dbReference type="KEGG" id="crx:CRECT_1892"/>